<name>A0A915D2U1_9BILA</name>
<dbReference type="Proteomes" id="UP000887574">
    <property type="component" value="Unplaced"/>
</dbReference>
<evidence type="ECO:0000313" key="1">
    <source>
        <dbReference type="Proteomes" id="UP000887574"/>
    </source>
</evidence>
<protein>
    <submittedName>
        <fullName evidence="2">Uncharacterized protein</fullName>
    </submittedName>
</protein>
<proteinExistence type="predicted"/>
<reference evidence="2" key="1">
    <citation type="submission" date="2022-11" db="UniProtKB">
        <authorList>
            <consortium name="WormBaseParasite"/>
        </authorList>
    </citation>
    <scope>IDENTIFICATION</scope>
</reference>
<evidence type="ECO:0000313" key="2">
    <source>
        <dbReference type="WBParaSite" id="jg15324"/>
    </source>
</evidence>
<dbReference type="AlphaFoldDB" id="A0A915D2U1"/>
<accession>A0A915D2U1</accession>
<keyword evidence="1" id="KW-1185">Reference proteome</keyword>
<dbReference type="WBParaSite" id="jg15324">
    <property type="protein sequence ID" value="jg15324"/>
    <property type="gene ID" value="jg15324"/>
</dbReference>
<sequence length="86" mass="10146">METTDLIIPQHKHYLRHVRHKTHHYDQLLSAENDKAQKEKSLSATTTTTIEADTSTVPFRIQNSKEGTRRAKPRHLMLTKPYWPWP</sequence>
<organism evidence="1 2">
    <name type="scientific">Ditylenchus dipsaci</name>
    <dbReference type="NCBI Taxonomy" id="166011"/>
    <lineage>
        <taxon>Eukaryota</taxon>
        <taxon>Metazoa</taxon>
        <taxon>Ecdysozoa</taxon>
        <taxon>Nematoda</taxon>
        <taxon>Chromadorea</taxon>
        <taxon>Rhabditida</taxon>
        <taxon>Tylenchina</taxon>
        <taxon>Tylenchomorpha</taxon>
        <taxon>Sphaerularioidea</taxon>
        <taxon>Anguinidae</taxon>
        <taxon>Anguininae</taxon>
        <taxon>Ditylenchus</taxon>
    </lineage>
</organism>